<evidence type="ECO:0000313" key="2">
    <source>
        <dbReference type="Proteomes" id="UP000504606"/>
    </source>
</evidence>
<sequence length="113" mass="13145">MDLDIASAQREEISTQELTDSVYEFQNEDLRKQVAALKSYTKHLRWHCYIYRKALAHFPNGMEILEAVEKEVGADRSPPCSSCEKDELLQKLQQLENEVQRKRKRDADSDSEA</sequence>
<evidence type="ECO:0000313" key="5">
    <source>
        <dbReference type="RefSeq" id="XP_026287070.1"/>
    </source>
</evidence>
<gene>
    <name evidence="3 4 5" type="primary">LOC113212541</name>
</gene>
<feature type="coiled-coil region" evidence="1">
    <location>
        <begin position="85"/>
        <end position="112"/>
    </location>
</feature>
<evidence type="ECO:0000313" key="4">
    <source>
        <dbReference type="RefSeq" id="XP_026287069.1"/>
    </source>
</evidence>
<reference evidence="3 4" key="1">
    <citation type="submission" date="2025-04" db="UniProtKB">
        <authorList>
            <consortium name="RefSeq"/>
        </authorList>
    </citation>
    <scope>IDENTIFICATION</scope>
    <source>
        <tissue evidence="3 4">Whole organism</tissue>
    </source>
</reference>
<evidence type="ECO:0000313" key="3">
    <source>
        <dbReference type="RefSeq" id="XP_026287067.1"/>
    </source>
</evidence>
<accession>A0A6J1T256</accession>
<protein>
    <submittedName>
        <fullName evidence="3 4">Uncharacterized protein LOC113212541</fullName>
    </submittedName>
</protein>
<keyword evidence="2" id="KW-1185">Reference proteome</keyword>
<dbReference type="RefSeq" id="XP_026287070.1">
    <property type="nucleotide sequence ID" value="XM_026431285.2"/>
</dbReference>
<name>A0A6J1T256_FRAOC</name>
<keyword evidence="1" id="KW-0175">Coiled coil</keyword>
<evidence type="ECO:0000256" key="1">
    <source>
        <dbReference type="SAM" id="Coils"/>
    </source>
</evidence>
<dbReference type="Proteomes" id="UP000504606">
    <property type="component" value="Unplaced"/>
</dbReference>
<dbReference type="GeneID" id="113212541"/>
<dbReference type="AlphaFoldDB" id="A0A6J1T256"/>
<organism evidence="2 3">
    <name type="scientific">Frankliniella occidentalis</name>
    <name type="common">Western flower thrips</name>
    <name type="synonym">Euthrips occidentalis</name>
    <dbReference type="NCBI Taxonomy" id="133901"/>
    <lineage>
        <taxon>Eukaryota</taxon>
        <taxon>Metazoa</taxon>
        <taxon>Ecdysozoa</taxon>
        <taxon>Arthropoda</taxon>
        <taxon>Hexapoda</taxon>
        <taxon>Insecta</taxon>
        <taxon>Pterygota</taxon>
        <taxon>Neoptera</taxon>
        <taxon>Paraneoptera</taxon>
        <taxon>Thysanoptera</taxon>
        <taxon>Terebrantia</taxon>
        <taxon>Thripoidea</taxon>
        <taxon>Thripidae</taxon>
        <taxon>Frankliniella</taxon>
    </lineage>
</organism>
<dbReference type="RefSeq" id="XP_026287069.1">
    <property type="nucleotide sequence ID" value="XM_026431284.2"/>
</dbReference>
<dbReference type="KEGG" id="foc:113212541"/>
<dbReference type="RefSeq" id="XP_026287067.1">
    <property type="nucleotide sequence ID" value="XM_026431282.2"/>
</dbReference>
<proteinExistence type="predicted"/>